<evidence type="ECO:0000256" key="1">
    <source>
        <dbReference type="ARBA" id="ARBA00023125"/>
    </source>
</evidence>
<protein>
    <submittedName>
        <fullName evidence="2">Rrf2 family transcriptional regulator</fullName>
    </submittedName>
</protein>
<sequence>MKLSKKGEYALRALIDLGIAAEVGRPLVQVSELAEKEQIPVKFLEQIMQLLKEEGFVESRRGKFGGYRLARASAKITVGSVVRVIDGPLAPIGCVSHTAYEKCSCPDEVHCGLRMLMLDVRNAIAGILDRYSLADVVEVTLRKMRRDEVPLPFSDSLVPGRAARRITFRSPVRSDLQPVEGLLSNLFPDYSI</sequence>
<dbReference type="AlphaFoldDB" id="A0A556QDJ3"/>
<dbReference type="PROSITE" id="PS51197">
    <property type="entry name" value="HTH_RRF2_2"/>
    <property type="match status" value="1"/>
</dbReference>
<dbReference type="GO" id="GO:0003700">
    <property type="term" value="F:DNA-binding transcription factor activity"/>
    <property type="evidence" value="ECO:0007669"/>
    <property type="project" value="TreeGrafter"/>
</dbReference>
<dbReference type="Proteomes" id="UP000315648">
    <property type="component" value="Unassembled WGS sequence"/>
</dbReference>
<dbReference type="InterPro" id="IPR000944">
    <property type="entry name" value="Tscrpt_reg_Rrf2"/>
</dbReference>
<dbReference type="GO" id="GO:0003677">
    <property type="term" value="F:DNA binding"/>
    <property type="evidence" value="ECO:0007669"/>
    <property type="project" value="UniProtKB-KW"/>
</dbReference>
<keyword evidence="3" id="KW-1185">Reference proteome</keyword>
<dbReference type="PANTHER" id="PTHR33221">
    <property type="entry name" value="WINGED HELIX-TURN-HELIX TRANSCRIPTIONAL REGULATOR, RRF2 FAMILY"/>
    <property type="match status" value="1"/>
</dbReference>
<dbReference type="Gene3D" id="1.10.10.10">
    <property type="entry name" value="Winged helix-like DNA-binding domain superfamily/Winged helix DNA-binding domain"/>
    <property type="match status" value="1"/>
</dbReference>
<organism evidence="2 3">
    <name type="scientific">Rariglobus hedericola</name>
    <dbReference type="NCBI Taxonomy" id="2597822"/>
    <lineage>
        <taxon>Bacteria</taxon>
        <taxon>Pseudomonadati</taxon>
        <taxon>Verrucomicrobiota</taxon>
        <taxon>Opitutia</taxon>
        <taxon>Opitutales</taxon>
        <taxon>Opitutaceae</taxon>
        <taxon>Rariglobus</taxon>
    </lineage>
</organism>
<proteinExistence type="predicted"/>
<dbReference type="NCBIfam" id="TIGR00738">
    <property type="entry name" value="rrf2_super"/>
    <property type="match status" value="1"/>
</dbReference>
<name>A0A556QDJ3_9BACT</name>
<keyword evidence="1" id="KW-0238">DNA-binding</keyword>
<gene>
    <name evidence="2" type="ORF">FPL22_17375</name>
</gene>
<dbReference type="RefSeq" id="WP_144354313.1">
    <property type="nucleotide sequence ID" value="NZ_CBCRVV010000033.1"/>
</dbReference>
<dbReference type="Pfam" id="PF02082">
    <property type="entry name" value="Rrf2"/>
    <property type="match status" value="1"/>
</dbReference>
<dbReference type="OrthoDB" id="9808360at2"/>
<evidence type="ECO:0000313" key="3">
    <source>
        <dbReference type="Proteomes" id="UP000315648"/>
    </source>
</evidence>
<dbReference type="InterPro" id="IPR036390">
    <property type="entry name" value="WH_DNA-bd_sf"/>
</dbReference>
<evidence type="ECO:0000313" key="2">
    <source>
        <dbReference type="EMBL" id="TSJ74714.1"/>
    </source>
</evidence>
<dbReference type="InterPro" id="IPR036388">
    <property type="entry name" value="WH-like_DNA-bd_sf"/>
</dbReference>
<reference evidence="2 3" key="1">
    <citation type="submission" date="2019-07" db="EMBL/GenBank/DDBJ databases">
        <title>Description of 53C-WASEF.</title>
        <authorList>
            <person name="Pitt A."/>
            <person name="Hahn M.W."/>
        </authorList>
    </citation>
    <scope>NUCLEOTIDE SEQUENCE [LARGE SCALE GENOMIC DNA]</scope>
    <source>
        <strain evidence="2 3">53C-WASEF</strain>
    </source>
</reference>
<dbReference type="EMBL" id="VMBG01000005">
    <property type="protein sequence ID" value="TSJ74714.1"/>
    <property type="molecule type" value="Genomic_DNA"/>
</dbReference>
<accession>A0A556QDJ3</accession>
<dbReference type="PANTHER" id="PTHR33221:SF5">
    <property type="entry name" value="HTH-TYPE TRANSCRIPTIONAL REGULATOR ISCR"/>
    <property type="match status" value="1"/>
</dbReference>
<comment type="caution">
    <text evidence="2">The sequence shown here is derived from an EMBL/GenBank/DDBJ whole genome shotgun (WGS) entry which is preliminary data.</text>
</comment>
<dbReference type="GO" id="GO:0005829">
    <property type="term" value="C:cytosol"/>
    <property type="evidence" value="ECO:0007669"/>
    <property type="project" value="TreeGrafter"/>
</dbReference>
<dbReference type="SUPFAM" id="SSF46785">
    <property type="entry name" value="Winged helix' DNA-binding domain"/>
    <property type="match status" value="1"/>
</dbReference>